<sequence>MWRGPVESNAATHVLIRGRVPQLSVRLAAVSSRLLSLRRGAVMMYALVALALLLPGGQGKAINSLAGPYTAYADRFYNCERKTAWAWYIRATHFNPLKPNELQLLTGNMTSERPVDDKCWLKVYLDTRSNNQWKENAFIFEFRDKACNTLQVHTPGFYNVFFGKEKKPKGAPCSIGPGVFSVVETPIDWTFPKFLIMPYGNYKFRMTVGVGKEMVACLIVECHVIPKVQT</sequence>
<reference evidence="2" key="1">
    <citation type="submission" date="2025-08" db="UniProtKB">
        <authorList>
            <consortium name="RefSeq"/>
        </authorList>
    </citation>
    <scope>IDENTIFICATION</scope>
    <source>
        <tissue evidence="2">Whole organism</tissue>
    </source>
</reference>
<name>A0A9C6TVP4_FRAOC</name>
<dbReference type="Proteomes" id="UP000504606">
    <property type="component" value="Unplaced"/>
</dbReference>
<accession>A0A9C6TVP4</accession>
<evidence type="ECO:0000313" key="1">
    <source>
        <dbReference type="Proteomes" id="UP000504606"/>
    </source>
</evidence>
<gene>
    <name evidence="2" type="primary">LOC127748984</name>
</gene>
<dbReference type="RefSeq" id="XP_052121116.1">
    <property type="nucleotide sequence ID" value="XM_052265156.1"/>
</dbReference>
<keyword evidence="1" id="KW-1185">Reference proteome</keyword>
<evidence type="ECO:0000313" key="2">
    <source>
        <dbReference type="RefSeq" id="XP_052121116.1"/>
    </source>
</evidence>
<dbReference type="AlphaFoldDB" id="A0A9C6TVP4"/>
<protein>
    <submittedName>
        <fullName evidence="2">Uncharacterized protein LOC127748984</fullName>
    </submittedName>
</protein>
<dbReference type="KEGG" id="foc:127748984"/>
<organism evidence="1 2">
    <name type="scientific">Frankliniella occidentalis</name>
    <name type="common">Western flower thrips</name>
    <name type="synonym">Euthrips occidentalis</name>
    <dbReference type="NCBI Taxonomy" id="133901"/>
    <lineage>
        <taxon>Eukaryota</taxon>
        <taxon>Metazoa</taxon>
        <taxon>Ecdysozoa</taxon>
        <taxon>Arthropoda</taxon>
        <taxon>Hexapoda</taxon>
        <taxon>Insecta</taxon>
        <taxon>Pterygota</taxon>
        <taxon>Neoptera</taxon>
        <taxon>Paraneoptera</taxon>
        <taxon>Thysanoptera</taxon>
        <taxon>Terebrantia</taxon>
        <taxon>Thripoidea</taxon>
        <taxon>Thripidae</taxon>
        <taxon>Frankliniella</taxon>
    </lineage>
</organism>
<dbReference type="GeneID" id="127748984"/>
<proteinExistence type="predicted"/>